<keyword evidence="7" id="KW-0064">Aspartyl protease</keyword>
<dbReference type="Pfam" id="PF00665">
    <property type="entry name" value="rve"/>
    <property type="match status" value="1"/>
</dbReference>
<keyword evidence="4" id="KW-0540">Nuclease</keyword>
<dbReference type="GO" id="GO:0005524">
    <property type="term" value="F:ATP binding"/>
    <property type="evidence" value="ECO:0007669"/>
    <property type="project" value="UniProtKB-KW"/>
</dbReference>
<evidence type="ECO:0000259" key="21">
    <source>
        <dbReference type="PROSITE" id="PS50994"/>
    </source>
</evidence>
<dbReference type="InterPro" id="IPR001584">
    <property type="entry name" value="Integrase_cat-core"/>
</dbReference>
<feature type="transmembrane region" description="Helical" evidence="19">
    <location>
        <begin position="1096"/>
        <end position="1113"/>
    </location>
</feature>
<keyword evidence="11" id="KW-0460">Magnesium</keyword>
<sequence>MATKFDIENFNGRNFSLWKLKMKAILRKYGCLAAISERPMDFADDSKWIEMDGNAMANFYLALADEVLSSIEEKKTAKEIWDHLTKLYEATSLHNKIFLKRKLYTLRMPESTSVTEHLNTLNTLFSQLTSLSCKIGEQECAELLLQSLPDSYDQLIINLTNSNVTSLVFDDVAAAVLQEKNRYKNKEDRQVNLQQAEALTTMRGRSTERDQSNSHKHGRSKSRNKKNLKCYNFRKKVHLKKDCWSLNKNSKPQGNTANTSDDGDALCCEASTTVEGRKRFADIWLIDSGATYHMTSRREWFHHYEPVSGGSVYSCNDHALEIVGIGTIKLKMYDGTIKVVRDVRHVKGLKKNLLSYGLLDNNASKIETRKGIMKVFRGALVVLKGEKIAANLYMLKGETLVEAEASVASFSSDSAMLWHQKHGHIKQHRLKFNTSNSRGKSVLELVHSDVWKAPVTSLGGAKYFFSFIDDYSKRCWVHPIKKKSDVFSTFKNFKARVELDSGNKIKCFRIDNGGEYTSEEFDDFCKKEGIKRQFTVANTPQQNGVAERMNRTFSINCNRAEDTNGDVDWKCKFLGYADGVKEYRLWDPTARKVIISRDVIFVEDKLQRKEDDDSAEKSETTQIHVEKEFEEGDSSEAEPAHDEQEPESSEAPTTRQSDREAINSSDASLWMIAMQEEIEALHKNNTWDLVPLPQGRKPIGYAQKEGIDFNEIFSPVVRLTTVRVVLAMCATLNLHLEQLDVKTAFLHGNLEEEIYMLQPEGFEEDEKKNLVCRLNKSMYGLKQALRCWYKRFDSFIKCLRYNRLNTDPCSYFKRSGDNDFVILLLYVDDMLVAGPNKDHIEELKEQLAREFEMKDLGSANKILGMQIHRDRSNRKIWLSQKNYLKKILSRFSMQDCKPISTPIPINFKLSSSMSPNSEEERMKMSRVPYASVVGSLMFAMICTRPDIAQAVGVVSRYMANPGKEHWNTVKRIMRYIKGTSNVALCYGQTNQWSIVATSTTEAEYVAATQASKEAIWLKMLFEELGHNQEYVSLFCDSQSALHLARNPAFHSRTKHIRVQYHFIREKVEEGMVDMQKIHTKDNIADFMMKAINADKFTWFAILLYPIAVFRNIWPSKACRTRVYSRVLPTMRGTVGYLAPEWISGVAITTKADVYSFGMMLLELVSGRRNFKHKSDEEGTLFPVWAAQQVSEGNDLLKLLDNRLNENADLEELCRTCKLACWCIQDHEIQRPSMCQVVQILEGILDVNLPPIPRFLQDISNEQETSTYLSSPTQP</sequence>
<evidence type="ECO:0000256" key="7">
    <source>
        <dbReference type="ARBA" id="ARBA00022750"/>
    </source>
</evidence>
<organism evidence="22 23">
    <name type="scientific">Hibiscus syriacus</name>
    <name type="common">Rose of Sharon</name>
    <dbReference type="NCBI Taxonomy" id="106335"/>
    <lineage>
        <taxon>Eukaryota</taxon>
        <taxon>Viridiplantae</taxon>
        <taxon>Streptophyta</taxon>
        <taxon>Embryophyta</taxon>
        <taxon>Tracheophyta</taxon>
        <taxon>Spermatophyta</taxon>
        <taxon>Magnoliopsida</taxon>
        <taxon>eudicotyledons</taxon>
        <taxon>Gunneridae</taxon>
        <taxon>Pentapetalae</taxon>
        <taxon>rosids</taxon>
        <taxon>malvids</taxon>
        <taxon>Malvales</taxon>
        <taxon>Malvaceae</taxon>
        <taxon>Malvoideae</taxon>
        <taxon>Hibiscus</taxon>
    </lineage>
</organism>
<feature type="compositionally biased region" description="Basic residues" evidence="18">
    <location>
        <begin position="214"/>
        <end position="224"/>
    </location>
</feature>
<dbReference type="SUPFAM" id="SSF56672">
    <property type="entry name" value="DNA/RNA polymerases"/>
    <property type="match status" value="1"/>
</dbReference>
<keyword evidence="14" id="KW-0548">Nucleotidyltransferase</keyword>
<dbReference type="InterPro" id="IPR000719">
    <property type="entry name" value="Prot_kinase_dom"/>
</dbReference>
<dbReference type="AlphaFoldDB" id="A0A6A2WB21"/>
<dbReference type="PROSITE" id="PS50011">
    <property type="entry name" value="PROTEIN_KINASE_DOM"/>
    <property type="match status" value="1"/>
</dbReference>
<dbReference type="PROSITE" id="PS50994">
    <property type="entry name" value="INTEGRASE"/>
    <property type="match status" value="1"/>
</dbReference>
<keyword evidence="19" id="KW-1133">Transmembrane helix</keyword>
<feature type="region of interest" description="Disordered" evidence="18">
    <location>
        <begin position="184"/>
        <end position="224"/>
    </location>
</feature>
<dbReference type="Gene3D" id="1.10.510.10">
    <property type="entry name" value="Transferase(Phosphotransferase) domain 1"/>
    <property type="match status" value="1"/>
</dbReference>
<keyword evidence="2" id="KW-1188">Viral release from host cell</keyword>
<comment type="function">
    <text evidence="1">The aspartyl protease (PR) mediates the proteolytic cleavages of the Gag and Gag-Pol polyproteins after assembly of the VLP.</text>
</comment>
<dbReference type="GO" id="GO:0004672">
    <property type="term" value="F:protein kinase activity"/>
    <property type="evidence" value="ECO:0007669"/>
    <property type="project" value="InterPro"/>
</dbReference>
<keyword evidence="19" id="KW-0472">Membrane</keyword>
<dbReference type="SUPFAM" id="SSF56112">
    <property type="entry name" value="Protein kinase-like (PK-like)"/>
    <property type="match status" value="1"/>
</dbReference>
<evidence type="ECO:0000256" key="2">
    <source>
        <dbReference type="ARBA" id="ARBA00022612"/>
    </source>
</evidence>
<keyword evidence="19" id="KW-0812">Transmembrane</keyword>
<dbReference type="PANTHER" id="PTHR42648">
    <property type="entry name" value="TRANSPOSASE, PUTATIVE-RELATED"/>
    <property type="match status" value="1"/>
</dbReference>
<feature type="domain" description="Protein kinase" evidence="20">
    <location>
        <begin position="927"/>
        <end position="1244"/>
    </location>
</feature>
<dbReference type="Gene3D" id="3.30.420.10">
    <property type="entry name" value="Ribonuclease H-like superfamily/Ribonuclease H"/>
    <property type="match status" value="1"/>
</dbReference>
<keyword evidence="12" id="KW-0229">DNA integration</keyword>
<dbReference type="GO" id="GO:0003676">
    <property type="term" value="F:nucleic acid binding"/>
    <property type="evidence" value="ECO:0007669"/>
    <property type="project" value="InterPro"/>
</dbReference>
<evidence type="ECO:0000256" key="19">
    <source>
        <dbReference type="SAM" id="Phobius"/>
    </source>
</evidence>
<keyword evidence="5" id="KW-0479">Metal-binding</keyword>
<dbReference type="GO" id="GO:0003887">
    <property type="term" value="F:DNA-directed DNA polymerase activity"/>
    <property type="evidence" value="ECO:0007669"/>
    <property type="project" value="UniProtKB-KW"/>
</dbReference>
<protein>
    <recommendedName>
        <fullName evidence="24">Integrase catalytic domain-containing protein</fullName>
    </recommendedName>
</protein>
<evidence type="ECO:0000256" key="4">
    <source>
        <dbReference type="ARBA" id="ARBA00022722"/>
    </source>
</evidence>
<proteinExistence type="predicted"/>
<keyword evidence="13" id="KW-0695">RNA-directed DNA polymerase</keyword>
<evidence type="ECO:0000256" key="9">
    <source>
        <dbReference type="ARBA" id="ARBA00022801"/>
    </source>
</evidence>
<evidence type="ECO:0000256" key="5">
    <source>
        <dbReference type="ARBA" id="ARBA00022723"/>
    </source>
</evidence>
<evidence type="ECO:0000256" key="14">
    <source>
        <dbReference type="ARBA" id="ARBA00022932"/>
    </source>
</evidence>
<keyword evidence="8" id="KW-0255">Endonuclease</keyword>
<dbReference type="GO" id="GO:0006310">
    <property type="term" value="P:DNA recombination"/>
    <property type="evidence" value="ECO:0007669"/>
    <property type="project" value="UniProtKB-KW"/>
</dbReference>
<dbReference type="GO" id="GO:0004519">
    <property type="term" value="F:endonuclease activity"/>
    <property type="evidence" value="ECO:0007669"/>
    <property type="project" value="UniProtKB-KW"/>
</dbReference>
<evidence type="ECO:0000259" key="20">
    <source>
        <dbReference type="PROSITE" id="PS50011"/>
    </source>
</evidence>
<evidence type="ECO:0000313" key="23">
    <source>
        <dbReference type="Proteomes" id="UP000436088"/>
    </source>
</evidence>
<evidence type="ECO:0000256" key="11">
    <source>
        <dbReference type="ARBA" id="ARBA00022842"/>
    </source>
</evidence>
<accession>A0A6A2WB21</accession>
<keyword evidence="17" id="KW-0511">Multifunctional enzyme</keyword>
<dbReference type="EMBL" id="VEPZ02001784">
    <property type="protein sequence ID" value="KAE8654818.1"/>
    <property type="molecule type" value="Genomic_DNA"/>
</dbReference>
<evidence type="ECO:0000256" key="12">
    <source>
        <dbReference type="ARBA" id="ARBA00022908"/>
    </source>
</evidence>
<gene>
    <name evidence="22" type="ORF">F3Y22_tig00117040pilonHSYRG00041</name>
</gene>
<dbReference type="InterPro" id="IPR043502">
    <property type="entry name" value="DNA/RNA_pol_sf"/>
</dbReference>
<keyword evidence="14" id="KW-0808">Transferase</keyword>
<evidence type="ECO:0000256" key="13">
    <source>
        <dbReference type="ARBA" id="ARBA00022918"/>
    </source>
</evidence>
<dbReference type="PANTHER" id="PTHR42648:SF11">
    <property type="entry name" value="TRANSPOSON TY4-P GAG-POL POLYPROTEIN"/>
    <property type="match status" value="1"/>
</dbReference>
<evidence type="ECO:0000256" key="1">
    <source>
        <dbReference type="ARBA" id="ARBA00002180"/>
    </source>
</evidence>
<evidence type="ECO:0008006" key="24">
    <source>
        <dbReference type="Google" id="ProtNLM"/>
    </source>
</evidence>
<evidence type="ECO:0000256" key="18">
    <source>
        <dbReference type="SAM" id="MobiDB-lite"/>
    </source>
</evidence>
<keyword evidence="23" id="KW-1185">Reference proteome</keyword>
<keyword evidence="16" id="KW-0233">DNA recombination</keyword>
<evidence type="ECO:0000256" key="16">
    <source>
        <dbReference type="ARBA" id="ARBA00023172"/>
    </source>
</evidence>
<dbReference type="Pfam" id="PF22936">
    <property type="entry name" value="Pol_BBD"/>
    <property type="match status" value="1"/>
</dbReference>
<dbReference type="InterPro" id="IPR054722">
    <property type="entry name" value="PolX-like_BBD"/>
</dbReference>
<evidence type="ECO:0000256" key="6">
    <source>
        <dbReference type="ARBA" id="ARBA00022741"/>
    </source>
</evidence>
<reference evidence="22" key="1">
    <citation type="submission" date="2019-09" db="EMBL/GenBank/DDBJ databases">
        <title>Draft genome information of white flower Hibiscus syriacus.</title>
        <authorList>
            <person name="Kim Y.-M."/>
        </authorList>
    </citation>
    <scope>NUCLEOTIDE SEQUENCE [LARGE SCALE GENOMIC DNA]</scope>
    <source>
        <strain evidence="22">YM2019G1</strain>
    </source>
</reference>
<dbReference type="Pfam" id="PF14223">
    <property type="entry name" value="Retrotran_gag_2"/>
    <property type="match status" value="1"/>
</dbReference>
<dbReference type="SUPFAM" id="SSF53098">
    <property type="entry name" value="Ribonuclease H-like"/>
    <property type="match status" value="1"/>
</dbReference>
<evidence type="ECO:0000313" key="22">
    <source>
        <dbReference type="EMBL" id="KAE8654818.1"/>
    </source>
</evidence>
<keyword evidence="6" id="KW-0547">Nucleotide-binding</keyword>
<dbReference type="InterPro" id="IPR036397">
    <property type="entry name" value="RNaseH_sf"/>
</dbReference>
<dbReference type="GO" id="GO:0004190">
    <property type="term" value="F:aspartic-type endopeptidase activity"/>
    <property type="evidence" value="ECO:0007669"/>
    <property type="project" value="UniProtKB-KW"/>
</dbReference>
<dbReference type="GO" id="GO:0003964">
    <property type="term" value="F:RNA-directed DNA polymerase activity"/>
    <property type="evidence" value="ECO:0007669"/>
    <property type="project" value="UniProtKB-KW"/>
</dbReference>
<evidence type="ECO:0000256" key="10">
    <source>
        <dbReference type="ARBA" id="ARBA00022840"/>
    </source>
</evidence>
<dbReference type="Pfam" id="PF25597">
    <property type="entry name" value="SH3_retrovirus"/>
    <property type="match status" value="1"/>
</dbReference>
<dbReference type="InterPro" id="IPR011009">
    <property type="entry name" value="Kinase-like_dom_sf"/>
</dbReference>
<name>A0A6A2WB21_HIBSY</name>
<feature type="domain" description="Integrase catalytic" evidence="21">
    <location>
        <begin position="443"/>
        <end position="553"/>
    </location>
</feature>
<evidence type="ECO:0000256" key="8">
    <source>
        <dbReference type="ARBA" id="ARBA00022759"/>
    </source>
</evidence>
<dbReference type="Pfam" id="PF00069">
    <property type="entry name" value="Pkinase"/>
    <property type="match status" value="1"/>
</dbReference>
<keyword evidence="3" id="KW-0645">Protease</keyword>
<dbReference type="InterPro" id="IPR057670">
    <property type="entry name" value="SH3_retrovirus"/>
</dbReference>
<dbReference type="Proteomes" id="UP000436088">
    <property type="component" value="Unassembled WGS sequence"/>
</dbReference>
<keyword evidence="15" id="KW-0917">Virion maturation</keyword>
<keyword evidence="14" id="KW-0239">DNA-directed DNA polymerase</keyword>
<evidence type="ECO:0000256" key="17">
    <source>
        <dbReference type="ARBA" id="ARBA00023268"/>
    </source>
</evidence>
<dbReference type="GO" id="GO:0015074">
    <property type="term" value="P:DNA integration"/>
    <property type="evidence" value="ECO:0007669"/>
    <property type="project" value="UniProtKB-KW"/>
</dbReference>
<dbReference type="GO" id="GO:0046872">
    <property type="term" value="F:metal ion binding"/>
    <property type="evidence" value="ECO:0007669"/>
    <property type="project" value="UniProtKB-KW"/>
</dbReference>
<dbReference type="InterPro" id="IPR013103">
    <property type="entry name" value="RVT_2"/>
</dbReference>
<keyword evidence="10" id="KW-0067">ATP-binding</keyword>
<comment type="caution">
    <text evidence="22">The sequence shown here is derived from an EMBL/GenBank/DDBJ whole genome shotgun (WGS) entry which is preliminary data.</text>
</comment>
<feature type="region of interest" description="Disordered" evidence="18">
    <location>
        <begin position="607"/>
        <end position="662"/>
    </location>
</feature>
<evidence type="ECO:0000256" key="3">
    <source>
        <dbReference type="ARBA" id="ARBA00022670"/>
    </source>
</evidence>
<feature type="compositionally biased region" description="Basic and acidic residues" evidence="18">
    <location>
        <begin position="607"/>
        <end position="627"/>
    </location>
</feature>
<dbReference type="InterPro" id="IPR012337">
    <property type="entry name" value="RNaseH-like_sf"/>
</dbReference>
<keyword evidence="9" id="KW-0378">Hydrolase</keyword>
<dbReference type="CDD" id="cd09272">
    <property type="entry name" value="RNase_HI_RT_Ty1"/>
    <property type="match status" value="1"/>
</dbReference>
<dbReference type="InterPro" id="IPR039537">
    <property type="entry name" value="Retrotran_Ty1/copia-like"/>
</dbReference>
<dbReference type="Pfam" id="PF07727">
    <property type="entry name" value="RVT_2"/>
    <property type="match status" value="1"/>
</dbReference>
<dbReference type="GO" id="GO:0006508">
    <property type="term" value="P:proteolysis"/>
    <property type="evidence" value="ECO:0007669"/>
    <property type="project" value="UniProtKB-KW"/>
</dbReference>
<evidence type="ECO:0000256" key="15">
    <source>
        <dbReference type="ARBA" id="ARBA00023113"/>
    </source>
</evidence>